<evidence type="ECO:0000256" key="8">
    <source>
        <dbReference type="ARBA" id="ARBA00023136"/>
    </source>
</evidence>
<feature type="transmembrane region" description="Helical" evidence="9">
    <location>
        <begin position="367"/>
        <end position="388"/>
    </location>
</feature>
<dbReference type="SUPFAM" id="SSF82693">
    <property type="entry name" value="Multidrug efflux transporter AcrB pore domain, PN1, PN2, PC1 and PC2 subdomains"/>
    <property type="match status" value="4"/>
</dbReference>
<keyword evidence="11" id="KW-1185">Reference proteome</keyword>
<organism evidence="10 11">
    <name type="scientific">Vibrio qingdaonensis</name>
    <dbReference type="NCBI Taxonomy" id="2829491"/>
    <lineage>
        <taxon>Bacteria</taxon>
        <taxon>Pseudomonadati</taxon>
        <taxon>Pseudomonadota</taxon>
        <taxon>Gammaproteobacteria</taxon>
        <taxon>Vibrionales</taxon>
        <taxon>Vibrionaceae</taxon>
        <taxon>Vibrio</taxon>
    </lineage>
</organism>
<evidence type="ECO:0000256" key="9">
    <source>
        <dbReference type="RuleBase" id="RU364070"/>
    </source>
</evidence>
<proteinExistence type="inferred from homology"/>
<dbReference type="Gene3D" id="3.30.70.1440">
    <property type="entry name" value="Multidrug efflux transporter AcrB pore domain"/>
    <property type="match status" value="1"/>
</dbReference>
<keyword evidence="3 9" id="KW-0813">Transport</keyword>
<accession>A0A9X3CP75</accession>
<feature type="transmembrane region" description="Helical" evidence="9">
    <location>
        <begin position="921"/>
        <end position="945"/>
    </location>
</feature>
<dbReference type="PANTHER" id="PTHR32063:SF11">
    <property type="entry name" value="CATION OR DRUG EFFLUX SYSTEM PROTEIN"/>
    <property type="match status" value="1"/>
</dbReference>
<dbReference type="EMBL" id="JAKRRY010000019">
    <property type="protein sequence ID" value="MCW8347177.1"/>
    <property type="molecule type" value="Genomic_DNA"/>
</dbReference>
<dbReference type="GO" id="GO:0009636">
    <property type="term" value="P:response to toxic substance"/>
    <property type="evidence" value="ECO:0007669"/>
    <property type="project" value="UniProtKB-ARBA"/>
</dbReference>
<dbReference type="NCBIfam" id="TIGR00915">
    <property type="entry name" value="2A0602"/>
    <property type="match status" value="1"/>
</dbReference>
<feature type="transmembrane region" description="Helical" evidence="9">
    <location>
        <begin position="394"/>
        <end position="414"/>
    </location>
</feature>
<dbReference type="AlphaFoldDB" id="A0A9X3CP75"/>
<name>A0A9X3CP75_9VIBR</name>
<feature type="transmembrane region" description="Helical" evidence="9">
    <location>
        <begin position="534"/>
        <end position="554"/>
    </location>
</feature>
<dbReference type="InterPro" id="IPR027463">
    <property type="entry name" value="AcrB_DN_DC_subdom"/>
</dbReference>
<dbReference type="Proteomes" id="UP001155587">
    <property type="component" value="Unassembled WGS sequence"/>
</dbReference>
<feature type="transmembrane region" description="Helical" evidence="9">
    <location>
        <begin position="12"/>
        <end position="32"/>
    </location>
</feature>
<dbReference type="FunFam" id="3.30.70.1430:FF:000001">
    <property type="entry name" value="Efflux pump membrane transporter"/>
    <property type="match status" value="1"/>
</dbReference>
<keyword evidence="5 9" id="KW-0997">Cell inner membrane</keyword>
<dbReference type="GO" id="GO:0005886">
    <property type="term" value="C:plasma membrane"/>
    <property type="evidence" value="ECO:0007669"/>
    <property type="project" value="UniProtKB-SubCell"/>
</dbReference>
<keyword evidence="4" id="KW-1003">Cell membrane</keyword>
<dbReference type="Gene3D" id="3.30.2090.10">
    <property type="entry name" value="Multidrug efflux transporter AcrB TolC docking domain, DN and DC subdomains"/>
    <property type="match status" value="2"/>
</dbReference>
<feature type="transmembrane region" description="Helical" evidence="9">
    <location>
        <begin position="439"/>
        <end position="459"/>
    </location>
</feature>
<feature type="transmembrane region" description="Helical" evidence="9">
    <location>
        <begin position="999"/>
        <end position="1025"/>
    </location>
</feature>
<dbReference type="FunFam" id="1.20.1640.10:FF:000001">
    <property type="entry name" value="Efflux pump membrane transporter"/>
    <property type="match status" value="1"/>
</dbReference>
<keyword evidence="7 9" id="KW-1133">Transmembrane helix</keyword>
<evidence type="ECO:0000256" key="6">
    <source>
        <dbReference type="ARBA" id="ARBA00022692"/>
    </source>
</evidence>
<dbReference type="InterPro" id="IPR004764">
    <property type="entry name" value="MdtF-like"/>
</dbReference>
<dbReference type="InterPro" id="IPR001036">
    <property type="entry name" value="Acrflvin-R"/>
</dbReference>
<dbReference type="PRINTS" id="PR00702">
    <property type="entry name" value="ACRIFLAVINRP"/>
</dbReference>
<reference evidence="10" key="1">
    <citation type="submission" date="2022-02" db="EMBL/GenBank/DDBJ databases">
        <title>Vibrio sp. nov, a new bacterium isolated from seawater.</title>
        <authorList>
            <person name="Yuan Y."/>
        </authorList>
    </citation>
    <scope>NUCLEOTIDE SEQUENCE</scope>
    <source>
        <strain evidence="10">ZSDZ65</strain>
    </source>
</reference>
<dbReference type="RefSeq" id="WP_265675708.1">
    <property type="nucleotide sequence ID" value="NZ_JAKRRY010000019.1"/>
</dbReference>
<dbReference type="SUPFAM" id="SSF82866">
    <property type="entry name" value="Multidrug efflux transporter AcrB transmembrane domain"/>
    <property type="match status" value="2"/>
</dbReference>
<protein>
    <recommendedName>
        <fullName evidence="9">Efflux pump membrane transporter</fullName>
    </recommendedName>
</protein>
<feature type="transmembrane region" description="Helical" evidence="9">
    <location>
        <begin position="966"/>
        <end position="987"/>
    </location>
</feature>
<feature type="transmembrane region" description="Helical" evidence="9">
    <location>
        <begin position="341"/>
        <end position="360"/>
    </location>
</feature>
<dbReference type="Gene3D" id="3.30.70.1320">
    <property type="entry name" value="Multidrug efflux transporter AcrB pore domain like"/>
    <property type="match status" value="1"/>
</dbReference>
<evidence type="ECO:0000313" key="10">
    <source>
        <dbReference type="EMBL" id="MCW8347177.1"/>
    </source>
</evidence>
<dbReference type="SUPFAM" id="SSF82714">
    <property type="entry name" value="Multidrug efflux transporter AcrB TolC docking domain, DN and DC subdomains"/>
    <property type="match status" value="2"/>
</dbReference>
<feature type="transmembrane region" description="Helical" evidence="9">
    <location>
        <begin position="892"/>
        <end position="915"/>
    </location>
</feature>
<evidence type="ECO:0000256" key="7">
    <source>
        <dbReference type="ARBA" id="ARBA00022989"/>
    </source>
</evidence>
<dbReference type="Gene3D" id="3.30.70.1430">
    <property type="entry name" value="Multidrug efflux transporter AcrB pore domain"/>
    <property type="match status" value="2"/>
</dbReference>
<keyword evidence="6 9" id="KW-0812">Transmembrane</keyword>
<dbReference type="PANTHER" id="PTHR32063">
    <property type="match status" value="1"/>
</dbReference>
<evidence type="ECO:0000256" key="1">
    <source>
        <dbReference type="ARBA" id="ARBA00004429"/>
    </source>
</evidence>
<evidence type="ECO:0000256" key="4">
    <source>
        <dbReference type="ARBA" id="ARBA00022475"/>
    </source>
</evidence>
<dbReference type="GO" id="GO:0042910">
    <property type="term" value="F:xenobiotic transmembrane transporter activity"/>
    <property type="evidence" value="ECO:0007669"/>
    <property type="project" value="TreeGrafter"/>
</dbReference>
<comment type="caution">
    <text evidence="10">The sequence shown here is derived from an EMBL/GenBank/DDBJ whole genome shotgun (WGS) entry which is preliminary data.</text>
</comment>
<dbReference type="Gene3D" id="1.20.1640.10">
    <property type="entry name" value="Multidrug efflux transporter AcrB transmembrane domain"/>
    <property type="match status" value="2"/>
</dbReference>
<dbReference type="NCBIfam" id="NF000282">
    <property type="entry name" value="RND_permease_1"/>
    <property type="match status" value="1"/>
</dbReference>
<comment type="similarity">
    <text evidence="2 9">Belongs to the resistance-nodulation-cell division (RND) (TC 2.A.6) family.</text>
</comment>
<feature type="transmembrane region" description="Helical" evidence="9">
    <location>
        <begin position="471"/>
        <end position="498"/>
    </location>
</feature>
<sequence length="1051" mass="113518">MAEFFINRPKFAIVLSIVMTIAGLLTLMKMPVSQFPNIVPPSIEVYAVYPGADHNTIRDTVASVVEQEINGVEGMIYLESKSNNDNTYLAYVTFDIGTDPDKAQVLVQNRVNKAMAKLPEEVKQQGVTVEKVANSILMTINPYSPEGKFDNLYLSNYASLNIKDALLRVEGVGKVQVIGEQNYSMRVWLNPEKMAARAITAPQIADAISAQNTTVAAGKLGERPTAGKQVFQYTIQTKGRLLDTSEFENIILASNNDGSFVYLKDVARVELGAEQYSAIATYAGNESPILAIYQAPGANAVQVAEDVRKTMIGLSERFPQGMAYDVSYDSTTFIKVSMDEVFETLYIAVLLVVAVTFLFLQSWRATIIPAIAIPVSLIGTFVVMAAMGIDINTISMFGLILAIGVVVDAAIVVIENVERLMEEEHLDAKSATSKAMKEVTAPLIASALVLLAVFGPVSIAPGMVGQMYQQFGVTISVSTIISTIVALTLTPALCAVMLKHEEKKQRGVLAAFNTIVANITRGYVSSVNFLGRRLLLSACFFAAILAGIATFASLTPSDFIPAEDQGSFIIDVNLPEAAALDRTDIIVDQLVSDISSFSGVKHVIAAKGYSLLKGAASPNSGMMIVVLDNWNERTEPEQSEFALVAQAQNLLDSNHDISGMAFSMPAIPGLGNAGGLTLQLEDLNGRPVEEMAPALNGYLQALNQSEKIAMAFTTYSANVPQLYLDIDRAKALALGVDLQEVNLTLSAMMGNLYVNDFTKYGKNYQVNLLAEQEFRRNEQDLSRLYVRSTSGKMVSLATFARYQPLVGSDNTARYNLYNTAQVLAIPAPGYSSGQAIEEMERLAVSTLPSGYAFEWTGMTYQELAAGDAAPYLFALALLFTYLFLVAQYESWLIPLAIILCVPTGLIGALGLVFATGGSINLYTQVGLVLLIGMASRNAILIVEFAKTLREKNELSIMEAAKQAIALRIRAVMMTAFSFILGVLPLVIASGAGSASRNALGIASFGGMLAATVIGCVLVPVFFIALQRLREFSQKKYASSQPNDYGKSQEMP</sequence>
<evidence type="ECO:0000313" key="11">
    <source>
        <dbReference type="Proteomes" id="UP001155587"/>
    </source>
</evidence>
<dbReference type="GO" id="GO:0015562">
    <property type="term" value="F:efflux transmembrane transporter activity"/>
    <property type="evidence" value="ECO:0007669"/>
    <property type="project" value="InterPro"/>
</dbReference>
<comment type="subcellular location">
    <subcellularLocation>
        <location evidence="1 9">Cell inner membrane</location>
        <topology evidence="1 9">Multi-pass membrane protein</topology>
    </subcellularLocation>
</comment>
<evidence type="ECO:0000256" key="5">
    <source>
        <dbReference type="ARBA" id="ARBA00022519"/>
    </source>
</evidence>
<evidence type="ECO:0000256" key="2">
    <source>
        <dbReference type="ARBA" id="ARBA00010942"/>
    </source>
</evidence>
<feature type="transmembrane region" description="Helical" evidence="9">
    <location>
        <begin position="868"/>
        <end position="885"/>
    </location>
</feature>
<dbReference type="Pfam" id="PF00873">
    <property type="entry name" value="ACR_tran"/>
    <property type="match status" value="1"/>
</dbReference>
<keyword evidence="8 9" id="KW-0472">Membrane</keyword>
<evidence type="ECO:0000256" key="3">
    <source>
        <dbReference type="ARBA" id="ARBA00022448"/>
    </source>
</evidence>
<gene>
    <name evidence="10" type="ORF">MD535_14320</name>
</gene>